<evidence type="ECO:0000256" key="2">
    <source>
        <dbReference type="ARBA" id="ARBA00011238"/>
    </source>
</evidence>
<feature type="binding site" evidence="15">
    <location>
        <position position="583"/>
    </location>
    <ligand>
        <name>[4Fe-4S] cluster</name>
        <dbReference type="ChEBI" id="CHEBI:49883"/>
        <label>2</label>
    </ligand>
</feature>
<dbReference type="RefSeq" id="WP_132016007.1">
    <property type="nucleotide sequence ID" value="NZ_SLUN01000029.1"/>
</dbReference>
<dbReference type="InterPro" id="IPR045025">
    <property type="entry name" value="HACL1-like"/>
</dbReference>
<dbReference type="InterPro" id="IPR029061">
    <property type="entry name" value="THDP-binding"/>
</dbReference>
<keyword evidence="9 14" id="KW-0560">Oxidoreductase</keyword>
<reference evidence="17 18" key="1">
    <citation type="submission" date="2019-03" db="EMBL/GenBank/DDBJ databases">
        <title>Genomic Encyclopedia of Type Strains, Phase IV (KMG-IV): sequencing the most valuable type-strain genomes for metagenomic binning, comparative biology and taxonomic classification.</title>
        <authorList>
            <person name="Goeker M."/>
        </authorList>
    </citation>
    <scope>NUCLEOTIDE SEQUENCE [LARGE SCALE GENOMIC DNA]</scope>
    <source>
        <strain evidence="17 18">LX-B</strain>
    </source>
</reference>
<dbReference type="AlphaFoldDB" id="A0A4R1R8N6"/>
<dbReference type="Proteomes" id="UP000295008">
    <property type="component" value="Unassembled WGS sequence"/>
</dbReference>
<dbReference type="PIRSF" id="PIRSF006439">
    <property type="entry name" value="Indolepyruvate_ferr_oxidored"/>
    <property type="match status" value="1"/>
</dbReference>
<comment type="caution">
    <text evidence="17">The sequence shown here is derived from an EMBL/GenBank/DDBJ whole genome shotgun (WGS) entry which is preliminary data.</text>
</comment>
<dbReference type="FunFam" id="3.40.50.970:FF:000039">
    <property type="entry name" value="Indolepyruvate oxidoreductase subunit IorA"/>
    <property type="match status" value="1"/>
</dbReference>
<dbReference type="Gene3D" id="3.40.50.970">
    <property type="match status" value="2"/>
</dbReference>
<proteinExistence type="predicted"/>
<dbReference type="CDD" id="cd02008">
    <property type="entry name" value="TPP_IOR_alpha"/>
    <property type="match status" value="1"/>
</dbReference>
<feature type="binding site" evidence="15">
    <location>
        <position position="580"/>
    </location>
    <ligand>
        <name>[4Fe-4S] cluster</name>
        <dbReference type="ChEBI" id="CHEBI:49883"/>
        <label>2</label>
    </ligand>
</feature>
<evidence type="ECO:0000313" key="18">
    <source>
        <dbReference type="Proteomes" id="UP000295008"/>
    </source>
</evidence>
<dbReference type="SUPFAM" id="SSF54862">
    <property type="entry name" value="4Fe-4S ferredoxins"/>
    <property type="match status" value="1"/>
</dbReference>
<evidence type="ECO:0000256" key="1">
    <source>
        <dbReference type="ARBA" id="ARBA00002995"/>
    </source>
</evidence>
<evidence type="ECO:0000256" key="3">
    <source>
        <dbReference type="ARBA" id="ARBA00012812"/>
    </source>
</evidence>
<evidence type="ECO:0000256" key="14">
    <source>
        <dbReference type="PIRNR" id="PIRNR006439"/>
    </source>
</evidence>
<evidence type="ECO:0000256" key="6">
    <source>
        <dbReference type="ARBA" id="ARBA00022485"/>
    </source>
</evidence>
<dbReference type="Pfam" id="PF01855">
    <property type="entry name" value="POR_N"/>
    <property type="match status" value="1"/>
</dbReference>
<dbReference type="NCBIfam" id="TIGR03336">
    <property type="entry name" value="IOR_alpha"/>
    <property type="match status" value="1"/>
</dbReference>
<keyword evidence="8 14" id="KW-0249">Electron transport</keyword>
<evidence type="ECO:0000256" key="15">
    <source>
        <dbReference type="PIRSR" id="PIRSR006439-50"/>
    </source>
</evidence>
<evidence type="ECO:0000256" key="7">
    <source>
        <dbReference type="ARBA" id="ARBA00022723"/>
    </source>
</evidence>
<name>A0A4R1R8N6_HYDET</name>
<dbReference type="InterPro" id="IPR017721">
    <property type="entry name" value="IorA"/>
</dbReference>
<comment type="cofactor">
    <cofactor evidence="14 15">
        <name>[4Fe-4S] cluster</name>
        <dbReference type="ChEBI" id="CHEBI:49883"/>
    </cofactor>
    <text evidence="14 15">Binds 2 [4Fe-4S] clusters. In this family the first cluster has a non-standard and varying [4Fe-4S] binding motif CX(2)CX(2)CX(4-5)CP.</text>
</comment>
<evidence type="ECO:0000259" key="16">
    <source>
        <dbReference type="PROSITE" id="PS51379"/>
    </source>
</evidence>
<dbReference type="InterPro" id="IPR017896">
    <property type="entry name" value="4Fe4S_Fe-S-bd"/>
</dbReference>
<accession>A0A4R1R8N6</accession>
<organism evidence="17 18">
    <name type="scientific">Hydrogenispora ethanolica</name>
    <dbReference type="NCBI Taxonomy" id="1082276"/>
    <lineage>
        <taxon>Bacteria</taxon>
        <taxon>Bacillati</taxon>
        <taxon>Bacillota</taxon>
        <taxon>Hydrogenispora</taxon>
    </lineage>
</organism>
<comment type="subunit">
    <text evidence="2">Heterodimer of the IorA and IorB subunits.</text>
</comment>
<dbReference type="EC" id="1.2.7.8" evidence="3 14"/>
<keyword evidence="18" id="KW-1185">Reference proteome</keyword>
<evidence type="ECO:0000256" key="13">
    <source>
        <dbReference type="ARBA" id="ARBA00048332"/>
    </source>
</evidence>
<keyword evidence="10 14" id="KW-0408">Iron</keyword>
<feature type="domain" description="4Fe-4S ferredoxin-type" evidence="16">
    <location>
        <begin position="569"/>
        <end position="597"/>
    </location>
</feature>
<evidence type="ECO:0000256" key="11">
    <source>
        <dbReference type="ARBA" id="ARBA00023014"/>
    </source>
</evidence>
<comment type="function">
    <text evidence="1 14">Catalyzes the ferredoxin-dependent oxidative decarboxylation of arylpyruvates.</text>
</comment>
<sequence length="598" mass="63974">MGKKLLMGNEAIARGAVEAGLNLATAYPGTPSSEIIGTLAEWSGDFDYYVEWSVNEKVAMEVAGGAAYAGGRALVAMKQVGLNVASDPLMSLAYIGVQGALVVVVADDPGPHSSQTEQDTRVFAKFAKLPVFDPSSPEEALAMTKAAFELSHRYQLPVLLRPTTRVCHATSGIEFGPRIPNVPEGFVKDPKWVIFPRLSYQQHQLLEETRLRLEREFSDGPWNPLTPGDRIGIVAGGVSYLYAREAVARLGLNPTMLKVGTPHPLPTAKLEQFLSRVDRVFVLEELDPVLEEGIIALAGQVGFKGPIYGKRSGHFPWAGEYSADRIQSVLARTLELAPAAPEPGAQDVPPELPVRPPVLCAGCPHRASFYAVKRGSRGSNAIYTGDIGCYTLGNAPPLSMVDTCLCMGAGLTVGQGLLRMEPGRPVFAFIGDSTFFHTGIPGILNAVYNQHPIKLVLLDNSTTAMTGHQPHPGMGRTACGGAVPQVDPVAVLRACGVEWLEVLDPLDLPATEAAVRRALEYPGVVALVLKSPCVATFKATRRYRIDSAACSNCGRCLRELGCPAFYREEKPQIGPSCYGCGLCSQICPKGAIGEVGRS</sequence>
<comment type="catalytic activity">
    <reaction evidence="13 14">
        <text>indole-3-pyruvate + 2 oxidized [2Fe-2S]-[ferredoxin] + CoA = (indol-3-yl)acetyl-CoA + 2 reduced [2Fe-2S]-[ferredoxin] + CO2 + H(+)</text>
        <dbReference type="Rhea" id="RHEA:12645"/>
        <dbReference type="Rhea" id="RHEA-COMP:10000"/>
        <dbReference type="Rhea" id="RHEA-COMP:10001"/>
        <dbReference type="ChEBI" id="CHEBI:15378"/>
        <dbReference type="ChEBI" id="CHEBI:16526"/>
        <dbReference type="ChEBI" id="CHEBI:17640"/>
        <dbReference type="ChEBI" id="CHEBI:33737"/>
        <dbReference type="ChEBI" id="CHEBI:33738"/>
        <dbReference type="ChEBI" id="CHEBI:57271"/>
        <dbReference type="ChEBI" id="CHEBI:57287"/>
        <dbReference type="EC" id="1.2.7.8"/>
    </reaction>
</comment>
<feature type="binding site" evidence="15">
    <location>
        <position position="562"/>
    </location>
    <ligand>
        <name>[4Fe-4S] cluster</name>
        <dbReference type="ChEBI" id="CHEBI:49883"/>
        <label>2</label>
    </ligand>
</feature>
<dbReference type="EMBL" id="SLUN01000029">
    <property type="protein sequence ID" value="TCL62016.1"/>
    <property type="molecule type" value="Genomic_DNA"/>
</dbReference>
<feature type="binding site" evidence="15">
    <location>
        <position position="577"/>
    </location>
    <ligand>
        <name>[4Fe-4S] cluster</name>
        <dbReference type="ChEBI" id="CHEBI:49883"/>
        <label>2</label>
    </ligand>
</feature>
<dbReference type="GO" id="GO:0030976">
    <property type="term" value="F:thiamine pyrophosphate binding"/>
    <property type="evidence" value="ECO:0007669"/>
    <property type="project" value="InterPro"/>
</dbReference>
<evidence type="ECO:0000256" key="4">
    <source>
        <dbReference type="ARBA" id="ARBA00017710"/>
    </source>
</evidence>
<dbReference type="InterPro" id="IPR017900">
    <property type="entry name" value="4Fe4S_Fe_S_CS"/>
</dbReference>
<protein>
    <recommendedName>
        <fullName evidence="4 14">Indolepyruvate oxidoreductase subunit IorA</fullName>
        <shortName evidence="14">IOR</shortName>
        <ecNumber evidence="3 14">1.2.7.8</ecNumber>
    </recommendedName>
    <alternativeName>
        <fullName evidence="12 14">Indolepyruvate ferredoxin oxidoreductase subunit alpha</fullName>
    </alternativeName>
</protein>
<dbReference type="GO" id="GO:0051539">
    <property type="term" value="F:4 iron, 4 sulfur cluster binding"/>
    <property type="evidence" value="ECO:0007669"/>
    <property type="project" value="UniProtKB-UniRule"/>
</dbReference>
<dbReference type="PANTHER" id="PTHR43710:SF6">
    <property type="entry name" value="INDOLEPYRUVATE OXIDOREDUCTASE SUBUNIT IORA"/>
    <property type="match status" value="1"/>
</dbReference>
<evidence type="ECO:0000256" key="10">
    <source>
        <dbReference type="ARBA" id="ARBA00023004"/>
    </source>
</evidence>
<dbReference type="GO" id="GO:0046872">
    <property type="term" value="F:metal ion binding"/>
    <property type="evidence" value="ECO:0007669"/>
    <property type="project" value="UniProtKB-UniRule"/>
</dbReference>
<keyword evidence="17" id="KW-0670">Pyruvate</keyword>
<dbReference type="Gene3D" id="3.30.70.20">
    <property type="match status" value="1"/>
</dbReference>
<keyword evidence="5 14" id="KW-0813">Transport</keyword>
<dbReference type="PROSITE" id="PS51379">
    <property type="entry name" value="4FE4S_FER_2"/>
    <property type="match status" value="2"/>
</dbReference>
<dbReference type="InterPro" id="IPR011766">
    <property type="entry name" value="TPP_enzyme_TPP-bd"/>
</dbReference>
<gene>
    <name evidence="17" type="ORF">EDC14_102945</name>
</gene>
<evidence type="ECO:0000256" key="8">
    <source>
        <dbReference type="ARBA" id="ARBA00022982"/>
    </source>
</evidence>
<evidence type="ECO:0000256" key="5">
    <source>
        <dbReference type="ARBA" id="ARBA00022448"/>
    </source>
</evidence>
<feature type="binding site" evidence="15">
    <location>
        <position position="556"/>
    </location>
    <ligand>
        <name>[4Fe-4S] cluster</name>
        <dbReference type="ChEBI" id="CHEBI:49883"/>
        <label>1</label>
    </ligand>
</feature>
<feature type="domain" description="4Fe-4S ferredoxin-type" evidence="16">
    <location>
        <begin position="541"/>
        <end position="563"/>
    </location>
</feature>
<dbReference type="PANTHER" id="PTHR43710">
    <property type="entry name" value="2-HYDROXYACYL-COA LYASE"/>
    <property type="match status" value="1"/>
</dbReference>
<evidence type="ECO:0000256" key="12">
    <source>
        <dbReference type="ARBA" id="ARBA00030514"/>
    </source>
</evidence>
<dbReference type="GO" id="GO:0043805">
    <property type="term" value="F:indolepyruvate ferredoxin oxidoreductase activity"/>
    <property type="evidence" value="ECO:0007669"/>
    <property type="project" value="UniProtKB-UniRule"/>
</dbReference>
<keyword evidence="6 14" id="KW-0004">4Fe-4S</keyword>
<keyword evidence="11 14" id="KW-0411">Iron-sulfur</keyword>
<evidence type="ECO:0000256" key="9">
    <source>
        <dbReference type="ARBA" id="ARBA00023002"/>
    </source>
</evidence>
<dbReference type="SUPFAM" id="SSF52922">
    <property type="entry name" value="TK C-terminal domain-like"/>
    <property type="match status" value="1"/>
</dbReference>
<dbReference type="SUPFAM" id="SSF52518">
    <property type="entry name" value="Thiamin diphosphate-binding fold (THDP-binding)"/>
    <property type="match status" value="2"/>
</dbReference>
<dbReference type="InterPro" id="IPR002880">
    <property type="entry name" value="Pyrv_Fd/Flavodoxin_OxRdtase_N"/>
</dbReference>
<dbReference type="CDD" id="cd07034">
    <property type="entry name" value="TPP_PYR_PFOR_IOR-alpha_like"/>
    <property type="match status" value="1"/>
</dbReference>
<dbReference type="PROSITE" id="PS00198">
    <property type="entry name" value="4FE4S_FER_1"/>
    <property type="match status" value="1"/>
</dbReference>
<feature type="binding site" evidence="15">
    <location>
        <position position="587"/>
    </location>
    <ligand>
        <name>[4Fe-4S] cluster</name>
        <dbReference type="ChEBI" id="CHEBI:49883"/>
        <label>1</label>
    </ligand>
</feature>
<dbReference type="InterPro" id="IPR009014">
    <property type="entry name" value="Transketo_C/PFOR_II"/>
</dbReference>
<keyword evidence="7 14" id="KW-0479">Metal-binding</keyword>
<feature type="binding site" evidence="15">
    <location>
        <position position="550"/>
    </location>
    <ligand>
        <name>[4Fe-4S] cluster</name>
        <dbReference type="ChEBI" id="CHEBI:49883"/>
        <label>1</label>
    </ligand>
</feature>
<feature type="binding site" evidence="15">
    <location>
        <position position="553"/>
    </location>
    <ligand>
        <name>[4Fe-4S] cluster</name>
        <dbReference type="ChEBI" id="CHEBI:49883"/>
        <label>1</label>
    </ligand>
</feature>
<dbReference type="Pfam" id="PF02775">
    <property type="entry name" value="TPP_enzyme_C"/>
    <property type="match status" value="1"/>
</dbReference>
<dbReference type="OrthoDB" id="9804603at2"/>
<evidence type="ECO:0000313" key="17">
    <source>
        <dbReference type="EMBL" id="TCL62016.1"/>
    </source>
</evidence>